<accession>H2D769</accession>
<evidence type="ECO:0000313" key="1">
    <source>
        <dbReference type="EMBL" id="AEX55174.1"/>
    </source>
</evidence>
<protein>
    <submittedName>
        <fullName evidence="1">Uncharacterized protein</fullName>
    </submittedName>
</protein>
<reference evidence="1" key="1">
    <citation type="journal article" date="2012" name="Appl. Environ. Microbiol.">
        <title>Salivaricin D, a Novel Intrinsically Trypsin-Resistant Lantibiotic from Streptococcus salivarius 5M6c Isolated from a Healthy Infant.</title>
        <authorList>
            <person name="Birri D.J."/>
            <person name="Brede D.A."/>
            <person name="Nes I.F."/>
        </authorList>
    </citation>
    <scope>NUCLEOTIDE SEQUENCE</scope>
    <source>
        <strain evidence="1">5M6c</strain>
    </source>
</reference>
<dbReference type="EMBL" id="JN564797">
    <property type="protein sequence ID" value="AEX55174.1"/>
    <property type="molecule type" value="Genomic_DNA"/>
</dbReference>
<name>H2D769_STRSL</name>
<proteinExistence type="predicted"/>
<organism evidence="1">
    <name type="scientific">Streptococcus salivarius</name>
    <dbReference type="NCBI Taxonomy" id="1304"/>
    <lineage>
        <taxon>Bacteria</taxon>
        <taxon>Bacillati</taxon>
        <taxon>Bacillota</taxon>
        <taxon>Bacilli</taxon>
        <taxon>Lactobacillales</taxon>
        <taxon>Streptococcaceae</taxon>
        <taxon>Streptococcus</taxon>
    </lineage>
</organism>
<dbReference type="AlphaFoldDB" id="H2D769"/>
<sequence>MTQSLIEKGYSGYMVRQVISYMSFLAKSELTLTVKCFSAFLPLLTPKTICVVGQEILDRHLYFKRSQALADELRKLINIHKGIISKSSFKDYLTTQKQIREFSTAGLMEDSFKQFIDEIDTFQEACPKSVTDSLTRLGFSKNEIDRYSSNMRLFRCGQKEMTVDCLLFLEPLLSKQLFCRIGKELLRTEQRASPNDTDVQTLRQIIQDHEPGYALEHKRYRRALTKYYLSKAWTLNG</sequence>